<dbReference type="EMBL" id="BT052643">
    <property type="protein sequence ID" value="ACJ85308.1"/>
    <property type="molecule type" value="mRNA"/>
</dbReference>
<proteinExistence type="evidence at transcript level"/>
<sequence length="85" mass="9456">MSSILLQQKNFLTPKISSSEASRLTPRASVRIPNTNSGEFWDITSIWRVYSALSTKRNMAKGCKIPCIFPEGKFFGEESGGEIGR</sequence>
<evidence type="ECO:0000313" key="1">
    <source>
        <dbReference type="EMBL" id="ACJ85308.1"/>
    </source>
</evidence>
<reference evidence="1" key="1">
    <citation type="submission" date="2008-12" db="EMBL/GenBank/DDBJ databases">
        <title>Medicago truncatula full length cdna cloning project.</title>
        <authorList>
            <person name="Moskal W."/>
            <person name="Chan A."/>
            <person name="Cheung F."/>
            <person name="Xiao Y."/>
            <person name="Town C.D."/>
        </authorList>
    </citation>
    <scope>NUCLEOTIDE SEQUENCE</scope>
</reference>
<name>B7FKM4_MEDTR</name>
<protein>
    <submittedName>
        <fullName evidence="1">Uncharacterized protein</fullName>
    </submittedName>
</protein>
<organism evidence="1">
    <name type="scientific">Medicago truncatula</name>
    <name type="common">Barrel medic</name>
    <name type="synonym">Medicago tribuloides</name>
    <dbReference type="NCBI Taxonomy" id="3880"/>
    <lineage>
        <taxon>Eukaryota</taxon>
        <taxon>Viridiplantae</taxon>
        <taxon>Streptophyta</taxon>
        <taxon>Embryophyta</taxon>
        <taxon>Tracheophyta</taxon>
        <taxon>Spermatophyta</taxon>
        <taxon>Magnoliopsida</taxon>
        <taxon>eudicotyledons</taxon>
        <taxon>Gunneridae</taxon>
        <taxon>Pentapetalae</taxon>
        <taxon>rosids</taxon>
        <taxon>fabids</taxon>
        <taxon>Fabales</taxon>
        <taxon>Fabaceae</taxon>
        <taxon>Papilionoideae</taxon>
        <taxon>50 kb inversion clade</taxon>
        <taxon>NPAAA clade</taxon>
        <taxon>Hologalegina</taxon>
        <taxon>IRL clade</taxon>
        <taxon>Trifolieae</taxon>
        <taxon>Medicago</taxon>
    </lineage>
</organism>
<accession>B7FKM4</accession>
<dbReference type="AlphaFoldDB" id="B7FKM4"/>